<evidence type="ECO:0000313" key="2">
    <source>
        <dbReference type="Proteomes" id="UP000297891"/>
    </source>
</evidence>
<dbReference type="EMBL" id="RQFP01000001">
    <property type="protein sequence ID" value="TGK95085.1"/>
    <property type="molecule type" value="Genomic_DNA"/>
</dbReference>
<proteinExistence type="predicted"/>
<gene>
    <name evidence="1" type="ORF">EHQ30_00065</name>
</gene>
<comment type="caution">
    <text evidence="1">The sequence shown here is derived from an EMBL/GenBank/DDBJ whole genome shotgun (WGS) entry which is preliminary data.</text>
</comment>
<name>A0A2M9Y0P9_9LEPT</name>
<dbReference type="Proteomes" id="UP000297891">
    <property type="component" value="Unassembled WGS sequence"/>
</dbReference>
<sequence>MKKYGILLLLLAIVSLWDISKDNAPKFGQKAKVEQSSECKLLCEKASLCLSEDQKKAQDPKMYQFACEILCTKQYQMFAGCSKAIAESCTSGELCIKNQTKGLF</sequence>
<evidence type="ECO:0008006" key="3">
    <source>
        <dbReference type="Google" id="ProtNLM"/>
    </source>
</evidence>
<protein>
    <recommendedName>
        <fullName evidence="3">Cys-rich protein</fullName>
    </recommendedName>
</protein>
<dbReference type="AlphaFoldDB" id="A0A2M9Y0P9"/>
<dbReference type="RefSeq" id="WP_100791220.1">
    <property type="nucleotide sequence ID" value="NZ_NPDQ01000005.1"/>
</dbReference>
<evidence type="ECO:0000313" key="1">
    <source>
        <dbReference type="EMBL" id="TGK95085.1"/>
    </source>
</evidence>
<reference evidence="1" key="1">
    <citation type="journal article" date="2019" name="PLoS Negl. Trop. Dis.">
        <title>Revisiting the worldwide diversity of Leptospira species in the environment.</title>
        <authorList>
            <person name="Vincent A.T."/>
            <person name="Schiettekatte O."/>
            <person name="Bourhy P."/>
            <person name="Veyrier F.J."/>
            <person name="Picardeau M."/>
        </authorList>
    </citation>
    <scope>NUCLEOTIDE SEQUENCE [LARGE SCALE GENOMIC DNA]</scope>
    <source>
        <strain evidence="1">201800277</strain>
    </source>
</reference>
<organism evidence="1 2">
    <name type="scientific">Leptospira brenneri</name>
    <dbReference type="NCBI Taxonomy" id="2023182"/>
    <lineage>
        <taxon>Bacteria</taxon>
        <taxon>Pseudomonadati</taxon>
        <taxon>Spirochaetota</taxon>
        <taxon>Spirochaetia</taxon>
        <taxon>Leptospirales</taxon>
        <taxon>Leptospiraceae</taxon>
        <taxon>Leptospira</taxon>
    </lineage>
</organism>
<accession>A0A2M9Y0P9</accession>
<keyword evidence="2" id="KW-1185">Reference proteome</keyword>
<dbReference type="OrthoDB" id="331010at2"/>